<feature type="domain" description="Polyphosphate kinase N-terminal" evidence="1">
    <location>
        <begin position="26"/>
        <end position="130"/>
    </location>
</feature>
<dbReference type="Pfam" id="PF13089">
    <property type="entry name" value="PP_kinase_N"/>
    <property type="match status" value="1"/>
</dbReference>
<name>A0ABN6RP22_9DEIO</name>
<dbReference type="Gene3D" id="1.20.58.310">
    <property type="entry name" value="Polyphosphate kinase N-terminal domain"/>
    <property type="match status" value="1"/>
</dbReference>
<evidence type="ECO:0000313" key="2">
    <source>
        <dbReference type="EMBL" id="BDP43619.1"/>
    </source>
</evidence>
<dbReference type="InterPro" id="IPR036830">
    <property type="entry name" value="PP_kinase_middle_dom_sf"/>
</dbReference>
<dbReference type="Gene3D" id="3.30.1840.10">
    <property type="entry name" value="Polyphosphate kinase middle domain"/>
    <property type="match status" value="1"/>
</dbReference>
<dbReference type="InterPro" id="IPR025198">
    <property type="entry name" value="PPK_N_dom"/>
</dbReference>
<dbReference type="PANTHER" id="PTHR30218:SF0">
    <property type="entry name" value="POLYPHOSPHATE KINASE"/>
    <property type="match status" value="1"/>
</dbReference>
<dbReference type="PANTHER" id="PTHR30218">
    <property type="entry name" value="POLYPHOSPHATE KINASE"/>
    <property type="match status" value="1"/>
</dbReference>
<organism evidence="2 3">
    <name type="scientific">Deinococcus aetherius</name>
    <dbReference type="NCBI Taxonomy" id="200252"/>
    <lineage>
        <taxon>Bacteria</taxon>
        <taxon>Thermotogati</taxon>
        <taxon>Deinococcota</taxon>
        <taxon>Deinococci</taxon>
        <taxon>Deinococcales</taxon>
        <taxon>Deinococcaceae</taxon>
        <taxon>Deinococcus</taxon>
    </lineage>
</organism>
<dbReference type="EMBL" id="AP026561">
    <property type="protein sequence ID" value="BDP43619.1"/>
    <property type="molecule type" value="Genomic_DNA"/>
</dbReference>
<accession>A0ABN6RP22</accession>
<gene>
    <name evidence="2" type="ORF">DAETH_35880</name>
</gene>
<evidence type="ECO:0000259" key="1">
    <source>
        <dbReference type="Pfam" id="PF13089"/>
    </source>
</evidence>
<keyword evidence="2" id="KW-0614">Plasmid</keyword>
<dbReference type="Proteomes" id="UP001064971">
    <property type="component" value="Plasmid pDAETH-1"/>
</dbReference>
<dbReference type="InterPro" id="IPR003414">
    <property type="entry name" value="PP_kinase"/>
</dbReference>
<protein>
    <recommendedName>
        <fullName evidence="1">Polyphosphate kinase N-terminal domain-containing protein</fullName>
    </recommendedName>
</protein>
<geneLocation type="plasmid" evidence="2 3">
    <name>pDAETH-1</name>
</geneLocation>
<dbReference type="SUPFAM" id="SSF143724">
    <property type="entry name" value="PHP14-like"/>
    <property type="match status" value="1"/>
</dbReference>
<evidence type="ECO:0000313" key="3">
    <source>
        <dbReference type="Proteomes" id="UP001064971"/>
    </source>
</evidence>
<keyword evidence="3" id="KW-1185">Reference proteome</keyword>
<dbReference type="RefSeq" id="WP_319993748.1">
    <property type="nucleotide sequence ID" value="NZ_AP026561.1"/>
</dbReference>
<dbReference type="SUPFAM" id="SSF140356">
    <property type="entry name" value="PPK N-terminal domain-like"/>
    <property type="match status" value="1"/>
</dbReference>
<reference evidence="2" key="1">
    <citation type="submission" date="2022-07" db="EMBL/GenBank/DDBJ databases">
        <title>Complete Genome Sequence of the Radioresistant Bacterium Deinococcus aetherius ST0316, Isolated from the Air Dust collected in Lower Stratosphere above Japan.</title>
        <authorList>
            <person name="Satoh K."/>
            <person name="Hagiwara K."/>
            <person name="Katsumata K."/>
            <person name="Kubo A."/>
            <person name="Yokobori S."/>
            <person name="Yamagishi A."/>
            <person name="Oono Y."/>
            <person name="Narumi I."/>
        </authorList>
    </citation>
    <scope>NUCLEOTIDE SEQUENCE</scope>
    <source>
        <strain evidence="2">ST0316</strain>
        <plasmid evidence="2">pDAETH-1</plasmid>
    </source>
</reference>
<dbReference type="InterPro" id="IPR036832">
    <property type="entry name" value="PPK_N_dom_sf"/>
</dbReference>
<sequence length="181" mass="19989">MTPEGEAGASPDPGAVTEGALPEHVFLNRELSWLAFNDRVLFEALPGRNPLLERLRFTAIAGANLDEFFMVRVAGIHQQLKAGVTARSPDGLTPRETIEEVRRRTHTMLRRIEGALNGLLGDLEEVGVRVTRVQTLDAGARERLRKVYLHQIHPVLTPLALDPSHPFPYLSISATSASTWP</sequence>
<proteinExistence type="predicted"/>